<organism evidence="6 7">
    <name type="scientific">Pontiella sulfatireligans</name>
    <dbReference type="NCBI Taxonomy" id="2750658"/>
    <lineage>
        <taxon>Bacteria</taxon>
        <taxon>Pseudomonadati</taxon>
        <taxon>Kiritimatiellota</taxon>
        <taxon>Kiritimatiellia</taxon>
        <taxon>Kiritimatiellales</taxon>
        <taxon>Pontiellaceae</taxon>
        <taxon>Pontiella</taxon>
    </lineage>
</organism>
<dbReference type="EMBL" id="CAAHFH010000001">
    <property type="protein sequence ID" value="VGO18846.1"/>
    <property type="molecule type" value="Genomic_DNA"/>
</dbReference>
<dbReference type="PANTHER" id="PTHR43289">
    <property type="entry name" value="MITOGEN-ACTIVATED PROTEIN KINASE KINASE KINASE 20-RELATED"/>
    <property type="match status" value="1"/>
</dbReference>
<keyword evidence="7" id="KW-1185">Reference proteome</keyword>
<keyword evidence="4" id="KW-0067">ATP-binding</keyword>
<dbReference type="GO" id="GO:0004674">
    <property type="term" value="F:protein serine/threonine kinase activity"/>
    <property type="evidence" value="ECO:0007669"/>
    <property type="project" value="TreeGrafter"/>
</dbReference>
<evidence type="ECO:0000259" key="5">
    <source>
        <dbReference type="PROSITE" id="PS50011"/>
    </source>
</evidence>
<sequence>MHDDGPQDKKHADLLYDFFKHREDPLSDKEQNSLTPILNALKAPEARYASSNFMAEGGEKRIFRVYDQYLNRHVALAQPVATETITDQERFLREGQLTANLTHPNIVPIHNMGIGADGTPFFTMELIPGDSLEDIIANRKKGDPDYTVPYDQKALLSIFNKVCDAVAYAHSRTVIHLDIKPDNIRVGQFGEVLLCDWGLALVEEHVESGEAELGQLDGDILNDMTLTGTVKGTPGFMAPEQILNMEKTHLSDIYALGAILYYMITFQLPVNGESSIERMENTRDGKLVPIRKRKTQDTAPPGLAAIAMKALSYKPDDRYENVQALQSDLDRFLKGYPTDAEPFNIFNWALMLILRHRNLTTWLLISLVLLSVVMGFDNQMIKKEKQTAETNLSLFIQEQEKSGKMYDKLTSLSLASQGVRGYTDAKAMIKLSDQILAQTEDPEIRNTLLRHKADLHFVLQQFNLACESFEQLPALNKKAERLLKLSRQYSKTKPDDNALLSESDLAQLIVTLPAVSFGKAIYLFYYHTGTKPDIDPKEHIKPVGAMLARLNDVKPNRVPNLKLTETPEGFHLDLSNTPYGIYLIKLPSVERLNVLEFLQLNSLDLSHASVALTQEFQGIKVKELRLTGTIIAPKGNLRRTLKEMGVKEVTLGKDDYPSSLVDSIRKSDIKVIEEEYSTQEPE</sequence>
<name>A0A6C2UI00_9BACT</name>
<dbReference type="GO" id="GO:0005524">
    <property type="term" value="F:ATP binding"/>
    <property type="evidence" value="ECO:0007669"/>
    <property type="project" value="UniProtKB-KW"/>
</dbReference>
<dbReference type="Gene3D" id="3.30.200.20">
    <property type="entry name" value="Phosphorylase Kinase, domain 1"/>
    <property type="match status" value="1"/>
</dbReference>
<gene>
    <name evidence="6" type="primary">pknD_9</name>
    <name evidence="6" type="ORF">SCARR_00899</name>
</gene>
<protein>
    <submittedName>
        <fullName evidence="6">Serine/threonine-protein kinase PknD</fullName>
    </submittedName>
</protein>
<evidence type="ECO:0000256" key="3">
    <source>
        <dbReference type="ARBA" id="ARBA00022777"/>
    </source>
</evidence>
<keyword evidence="1" id="KW-0808">Transferase</keyword>
<dbReference type="Gene3D" id="1.10.510.10">
    <property type="entry name" value="Transferase(Phosphotransferase) domain 1"/>
    <property type="match status" value="1"/>
</dbReference>
<dbReference type="SUPFAM" id="SSF56112">
    <property type="entry name" value="Protein kinase-like (PK-like)"/>
    <property type="match status" value="1"/>
</dbReference>
<evidence type="ECO:0000256" key="1">
    <source>
        <dbReference type="ARBA" id="ARBA00022679"/>
    </source>
</evidence>
<dbReference type="Proteomes" id="UP000346198">
    <property type="component" value="Unassembled WGS sequence"/>
</dbReference>
<keyword evidence="3 6" id="KW-0418">Kinase</keyword>
<evidence type="ECO:0000313" key="6">
    <source>
        <dbReference type="EMBL" id="VGO18846.1"/>
    </source>
</evidence>
<evidence type="ECO:0000313" key="7">
    <source>
        <dbReference type="Proteomes" id="UP000346198"/>
    </source>
</evidence>
<dbReference type="InterPro" id="IPR011009">
    <property type="entry name" value="Kinase-like_dom_sf"/>
</dbReference>
<dbReference type="CDD" id="cd14014">
    <property type="entry name" value="STKc_PknB_like"/>
    <property type="match status" value="1"/>
</dbReference>
<dbReference type="AlphaFoldDB" id="A0A6C2UI00"/>
<dbReference type="PROSITE" id="PS50011">
    <property type="entry name" value="PROTEIN_KINASE_DOM"/>
    <property type="match status" value="1"/>
</dbReference>
<proteinExistence type="predicted"/>
<feature type="domain" description="Protein kinase" evidence="5">
    <location>
        <begin position="48"/>
        <end position="333"/>
    </location>
</feature>
<dbReference type="PANTHER" id="PTHR43289:SF34">
    <property type="entry name" value="SERINE_THREONINE-PROTEIN KINASE YBDM-RELATED"/>
    <property type="match status" value="1"/>
</dbReference>
<evidence type="ECO:0000256" key="2">
    <source>
        <dbReference type="ARBA" id="ARBA00022741"/>
    </source>
</evidence>
<dbReference type="RefSeq" id="WP_136060297.1">
    <property type="nucleotide sequence ID" value="NZ_CAAHFH010000001.1"/>
</dbReference>
<dbReference type="SMART" id="SM00220">
    <property type="entry name" value="S_TKc"/>
    <property type="match status" value="1"/>
</dbReference>
<accession>A0A6C2UI00</accession>
<keyword evidence="2" id="KW-0547">Nucleotide-binding</keyword>
<reference evidence="6 7" key="1">
    <citation type="submission" date="2019-04" db="EMBL/GenBank/DDBJ databases">
        <authorList>
            <person name="Van Vliet M D."/>
        </authorList>
    </citation>
    <scope>NUCLEOTIDE SEQUENCE [LARGE SCALE GENOMIC DNA]</scope>
    <source>
        <strain evidence="6 7">F21</strain>
    </source>
</reference>
<dbReference type="Pfam" id="PF00069">
    <property type="entry name" value="Pkinase"/>
    <property type="match status" value="1"/>
</dbReference>
<dbReference type="InterPro" id="IPR000719">
    <property type="entry name" value="Prot_kinase_dom"/>
</dbReference>
<evidence type="ECO:0000256" key="4">
    <source>
        <dbReference type="ARBA" id="ARBA00022840"/>
    </source>
</evidence>